<dbReference type="Gene3D" id="1.10.510.10">
    <property type="entry name" value="Transferase(Phosphotransferase) domain 1"/>
    <property type="match status" value="1"/>
</dbReference>
<dbReference type="SUPFAM" id="SSF56112">
    <property type="entry name" value="Protein kinase-like (PK-like)"/>
    <property type="match status" value="1"/>
</dbReference>
<dbReference type="EMBL" id="KL647944">
    <property type="protein sequence ID" value="KEY72987.1"/>
    <property type="molecule type" value="Genomic_DNA"/>
</dbReference>
<sequence>MIDQDSRFFSLNGDIPVGGPSTWHITDWDQRRVISVIMDGEQDDEGLAIEHLGRHIDHITPSTYAIYVSPNGEIISKYSDAKHDQNYCVHYPFLHDVSVPDGIESIRRDKLEELERLGPDVDLVGYPPCAGTVAKKVVFKYYFLWHYAQRSWDEMNLWMRLPRHPNIVPFDRIVVDELQGRVVGFTNEYFPGGTLEERKGCIFQLKWLHQLVQVVDDLNLRFSIAHQDIDPRNLLLDESTDSVRLFDFNFAARINKSPMDGAQGYREARNDIKGVIFTVYEIITRDNSLRSVSHEEQRLWDLEKEWTKHPDVKLDHAVKDYQLALQEWQTRREAAPGAAALREAPEAIDWPQRPKPPPKVISAKDFQGNPTSFTVEGWYENRQDIWSRGGQVLNWERPPQSRVDKKTRLLVTGQAIDCSELT</sequence>
<accession>A0A084B608</accession>
<dbReference type="HOGENOM" id="CLU_037663_0_0_1"/>
<reference evidence="2 3" key="1">
    <citation type="journal article" date="2014" name="BMC Genomics">
        <title>Comparative genome sequencing reveals chemotype-specific gene clusters in the toxigenic black mold Stachybotrys.</title>
        <authorList>
            <person name="Semeiks J."/>
            <person name="Borek D."/>
            <person name="Otwinowski Z."/>
            <person name="Grishin N.V."/>
        </authorList>
    </citation>
    <scope>NUCLEOTIDE SEQUENCE [LARGE SCALE GENOMIC DNA]</scope>
    <source>
        <strain evidence="3">CBS 109288 / IBT 7711</strain>
    </source>
</reference>
<feature type="domain" description="Protein kinase" evidence="1">
    <location>
        <begin position="111"/>
        <end position="422"/>
    </location>
</feature>
<organism evidence="2 3">
    <name type="scientific">Stachybotrys chartarum (strain CBS 109288 / IBT 7711)</name>
    <name type="common">Toxic black mold</name>
    <name type="synonym">Stilbospora chartarum</name>
    <dbReference type="NCBI Taxonomy" id="1280523"/>
    <lineage>
        <taxon>Eukaryota</taxon>
        <taxon>Fungi</taxon>
        <taxon>Dikarya</taxon>
        <taxon>Ascomycota</taxon>
        <taxon>Pezizomycotina</taxon>
        <taxon>Sordariomycetes</taxon>
        <taxon>Hypocreomycetidae</taxon>
        <taxon>Hypocreales</taxon>
        <taxon>Stachybotryaceae</taxon>
        <taxon>Stachybotrys</taxon>
    </lineage>
</organism>
<dbReference type="GO" id="GO:0005524">
    <property type="term" value="F:ATP binding"/>
    <property type="evidence" value="ECO:0007669"/>
    <property type="project" value="InterPro"/>
</dbReference>
<evidence type="ECO:0000259" key="1">
    <source>
        <dbReference type="PROSITE" id="PS50011"/>
    </source>
</evidence>
<evidence type="ECO:0000313" key="2">
    <source>
        <dbReference type="EMBL" id="KEY72987.1"/>
    </source>
</evidence>
<dbReference type="Pfam" id="PF00069">
    <property type="entry name" value="Pkinase"/>
    <property type="match status" value="1"/>
</dbReference>
<proteinExistence type="predicted"/>
<dbReference type="GO" id="GO:0004672">
    <property type="term" value="F:protein kinase activity"/>
    <property type="evidence" value="ECO:0007669"/>
    <property type="project" value="InterPro"/>
</dbReference>
<evidence type="ECO:0000313" key="3">
    <source>
        <dbReference type="Proteomes" id="UP000028045"/>
    </source>
</evidence>
<dbReference type="PROSITE" id="PS50011">
    <property type="entry name" value="PROTEIN_KINASE_DOM"/>
    <property type="match status" value="1"/>
</dbReference>
<gene>
    <name evidence="2" type="ORF">S7711_04655</name>
</gene>
<dbReference type="Proteomes" id="UP000028045">
    <property type="component" value="Unassembled WGS sequence"/>
</dbReference>
<dbReference type="AlphaFoldDB" id="A0A084B608"/>
<dbReference type="InterPro" id="IPR000719">
    <property type="entry name" value="Prot_kinase_dom"/>
</dbReference>
<dbReference type="SMART" id="SM00220">
    <property type="entry name" value="S_TKc"/>
    <property type="match status" value="1"/>
</dbReference>
<keyword evidence="3" id="KW-1185">Reference proteome</keyword>
<protein>
    <recommendedName>
        <fullName evidence="1">Protein kinase domain-containing protein</fullName>
    </recommendedName>
</protein>
<name>A0A084B608_STACB</name>
<dbReference type="OrthoDB" id="4062651at2759"/>
<dbReference type="InterPro" id="IPR011009">
    <property type="entry name" value="Kinase-like_dom_sf"/>
</dbReference>